<keyword evidence="5" id="KW-0547">Nucleotide-binding</keyword>
<dbReference type="SUPFAM" id="SSF55874">
    <property type="entry name" value="ATPase domain of HSP90 chaperone/DNA topoisomerase II/histidine kinase"/>
    <property type="match status" value="1"/>
</dbReference>
<dbReference type="GO" id="GO:0000155">
    <property type="term" value="F:phosphorelay sensor kinase activity"/>
    <property type="evidence" value="ECO:0007669"/>
    <property type="project" value="InterPro"/>
</dbReference>
<accession>A0A8B2NPY3</accession>
<dbReference type="SMART" id="SM00387">
    <property type="entry name" value="HATPase_c"/>
    <property type="match status" value="1"/>
</dbReference>
<keyword evidence="10" id="KW-0472">Membrane</keyword>
<feature type="transmembrane region" description="Helical" evidence="10">
    <location>
        <begin position="251"/>
        <end position="272"/>
    </location>
</feature>
<feature type="transmembrane region" description="Helical" evidence="10">
    <location>
        <begin position="112"/>
        <end position="131"/>
    </location>
</feature>
<dbReference type="Pfam" id="PF00512">
    <property type="entry name" value="HisKA"/>
    <property type="match status" value="1"/>
</dbReference>
<evidence type="ECO:0000259" key="11">
    <source>
        <dbReference type="PROSITE" id="PS50109"/>
    </source>
</evidence>
<organism evidence="12 13">
    <name type="scientific">Acuticoccus sediminis</name>
    <dbReference type="NCBI Taxonomy" id="2184697"/>
    <lineage>
        <taxon>Bacteria</taxon>
        <taxon>Pseudomonadati</taxon>
        <taxon>Pseudomonadota</taxon>
        <taxon>Alphaproteobacteria</taxon>
        <taxon>Hyphomicrobiales</taxon>
        <taxon>Amorphaceae</taxon>
        <taxon>Acuticoccus</taxon>
    </lineage>
</organism>
<dbReference type="InterPro" id="IPR005467">
    <property type="entry name" value="His_kinase_dom"/>
</dbReference>
<comment type="catalytic activity">
    <reaction evidence="1">
        <text>ATP + protein L-histidine = ADP + protein N-phospho-L-histidine.</text>
        <dbReference type="EC" id="2.7.13.3"/>
    </reaction>
</comment>
<feature type="transmembrane region" description="Helical" evidence="10">
    <location>
        <begin position="51"/>
        <end position="70"/>
    </location>
</feature>
<dbReference type="InterPro" id="IPR036097">
    <property type="entry name" value="HisK_dim/P_sf"/>
</dbReference>
<dbReference type="GO" id="GO:0005524">
    <property type="term" value="F:ATP binding"/>
    <property type="evidence" value="ECO:0007669"/>
    <property type="project" value="UniProtKB-KW"/>
</dbReference>
<proteinExistence type="predicted"/>
<protein>
    <recommendedName>
        <fullName evidence="2">histidine kinase</fullName>
        <ecNumber evidence="2">2.7.13.3</ecNumber>
    </recommendedName>
</protein>
<evidence type="ECO:0000256" key="3">
    <source>
        <dbReference type="ARBA" id="ARBA00022553"/>
    </source>
</evidence>
<comment type="caution">
    <text evidence="12">The sequence shown here is derived from an EMBL/GenBank/DDBJ whole genome shotgun (WGS) entry which is preliminary data.</text>
</comment>
<dbReference type="InterPro" id="IPR003661">
    <property type="entry name" value="HisK_dim/P_dom"/>
</dbReference>
<dbReference type="Pfam" id="PF17158">
    <property type="entry name" value="MASE4"/>
    <property type="match status" value="1"/>
</dbReference>
<dbReference type="PANTHER" id="PTHR43065:SF10">
    <property type="entry name" value="PEROXIDE STRESS-ACTIVATED HISTIDINE KINASE MAK3"/>
    <property type="match status" value="1"/>
</dbReference>
<keyword evidence="6 12" id="KW-0418">Kinase</keyword>
<keyword evidence="10" id="KW-1133">Transmembrane helix</keyword>
<evidence type="ECO:0000256" key="5">
    <source>
        <dbReference type="ARBA" id="ARBA00022741"/>
    </source>
</evidence>
<feature type="region of interest" description="Disordered" evidence="9">
    <location>
        <begin position="1"/>
        <end position="34"/>
    </location>
</feature>
<feature type="domain" description="Histidine kinase" evidence="11">
    <location>
        <begin position="336"/>
        <end position="551"/>
    </location>
</feature>
<evidence type="ECO:0000256" key="6">
    <source>
        <dbReference type="ARBA" id="ARBA00022777"/>
    </source>
</evidence>
<evidence type="ECO:0000313" key="13">
    <source>
        <dbReference type="Proteomes" id="UP000249590"/>
    </source>
</evidence>
<evidence type="ECO:0000256" key="7">
    <source>
        <dbReference type="ARBA" id="ARBA00022840"/>
    </source>
</evidence>
<evidence type="ECO:0000256" key="1">
    <source>
        <dbReference type="ARBA" id="ARBA00000085"/>
    </source>
</evidence>
<dbReference type="InterPro" id="IPR004358">
    <property type="entry name" value="Sig_transdc_His_kin-like_C"/>
</dbReference>
<reference evidence="12 13" key="1">
    <citation type="submission" date="2018-05" db="EMBL/GenBank/DDBJ databases">
        <title>Acuticoccus sediminis sp. nov., isolated from deep-sea sediment of Indian Ocean.</title>
        <authorList>
            <person name="Liu X."/>
            <person name="Lai Q."/>
            <person name="Du Y."/>
            <person name="Sun F."/>
            <person name="Zhang X."/>
            <person name="Wang S."/>
            <person name="Shao Z."/>
        </authorList>
    </citation>
    <scope>NUCLEOTIDE SEQUENCE [LARGE SCALE GENOMIC DNA]</scope>
    <source>
        <strain evidence="12 13">PTG4-2</strain>
    </source>
</reference>
<gene>
    <name evidence="12" type="ORF">DLJ53_11180</name>
</gene>
<feature type="transmembrane region" description="Helical" evidence="10">
    <location>
        <begin position="151"/>
        <end position="170"/>
    </location>
</feature>
<dbReference type="InterPro" id="IPR033424">
    <property type="entry name" value="MASE4"/>
</dbReference>
<dbReference type="EC" id="2.7.13.3" evidence="2"/>
<evidence type="ECO:0000256" key="9">
    <source>
        <dbReference type="SAM" id="MobiDB-lite"/>
    </source>
</evidence>
<dbReference type="SUPFAM" id="SSF47384">
    <property type="entry name" value="Homodimeric domain of signal transducing histidine kinase"/>
    <property type="match status" value="1"/>
</dbReference>
<keyword evidence="4" id="KW-0808">Transferase</keyword>
<sequence>MGAVDGGRSVSEETAPGASRREGPAGAGPGGERDGRLLLISTAPPSRSDRWLAMGVVGGLVAALVAVEPFAQVRLDGTQSLIPAYLVAVLLNQLITAVLLMSHYAVQRSRRVLVLSAGYLFAGLMIIPWALTFPGAFPAFGLDARLQATATIAAVNRLGFPLFVLVYALLPERSTGQAPRGSSAWPLTAMAAVVAGTVAALTVLVALTDTPLPPFMRDAHSVATLWRVVPPAAIVICAAGLVVLRARLRSVLDLWLLVVLASIICEVLLLGYLSDGVRLSLGWWAGRVCGLVAASIVLVVLLSGTTTLYARLARSVLAERRARESRLTTMEALSASIAHEIRQPLSSVVLSAAAGLRWLRRDTPDLAEVEASLQRIQAVGERAGQLLESIRMNFKTGAAQHVEVDVNRVIEEVIARCREETELDRIALRIELGQTLPAVAIDPLQLQLVLSNLISNALDSMREAGGRMRVLRITTRWAPDEVLVSVADNGTGLPAEHRERIFNAYFTTKAEGSGIGLMFCRSIIEANGGRIWAADNIPHGAVLHFALPAAPPRGPLRPQE</sequence>
<keyword evidence="8" id="KW-0902">Two-component regulatory system</keyword>
<dbReference type="Gene3D" id="3.30.565.10">
    <property type="entry name" value="Histidine kinase-like ATPase, C-terminal domain"/>
    <property type="match status" value="1"/>
</dbReference>
<dbReference type="PROSITE" id="PS50109">
    <property type="entry name" value="HIS_KIN"/>
    <property type="match status" value="1"/>
</dbReference>
<evidence type="ECO:0000256" key="2">
    <source>
        <dbReference type="ARBA" id="ARBA00012438"/>
    </source>
</evidence>
<name>A0A8B2NPY3_9HYPH</name>
<evidence type="ECO:0000256" key="8">
    <source>
        <dbReference type="ARBA" id="ARBA00023012"/>
    </source>
</evidence>
<keyword evidence="13" id="KW-1185">Reference proteome</keyword>
<feature type="transmembrane region" description="Helical" evidence="10">
    <location>
        <begin position="182"/>
        <end position="205"/>
    </location>
</feature>
<evidence type="ECO:0000256" key="4">
    <source>
        <dbReference type="ARBA" id="ARBA00022679"/>
    </source>
</evidence>
<dbReference type="InterPro" id="IPR003594">
    <property type="entry name" value="HATPase_dom"/>
</dbReference>
<keyword evidence="10" id="KW-0812">Transmembrane</keyword>
<dbReference type="Gene3D" id="1.10.287.130">
    <property type="match status" value="1"/>
</dbReference>
<feature type="transmembrane region" description="Helical" evidence="10">
    <location>
        <begin position="225"/>
        <end position="244"/>
    </location>
</feature>
<dbReference type="Pfam" id="PF02518">
    <property type="entry name" value="HATPase_c"/>
    <property type="match status" value="1"/>
</dbReference>
<dbReference type="Proteomes" id="UP000249590">
    <property type="component" value="Unassembled WGS sequence"/>
</dbReference>
<feature type="transmembrane region" description="Helical" evidence="10">
    <location>
        <begin position="82"/>
        <end position="100"/>
    </location>
</feature>
<keyword evidence="3" id="KW-0597">Phosphoprotein</keyword>
<dbReference type="AlphaFoldDB" id="A0A8B2NPY3"/>
<dbReference type="PANTHER" id="PTHR43065">
    <property type="entry name" value="SENSOR HISTIDINE KINASE"/>
    <property type="match status" value="1"/>
</dbReference>
<evidence type="ECO:0000313" key="12">
    <source>
        <dbReference type="EMBL" id="RAI01945.1"/>
    </source>
</evidence>
<dbReference type="CDD" id="cd00082">
    <property type="entry name" value="HisKA"/>
    <property type="match status" value="1"/>
</dbReference>
<dbReference type="SMART" id="SM00388">
    <property type="entry name" value="HisKA"/>
    <property type="match status" value="1"/>
</dbReference>
<keyword evidence="7" id="KW-0067">ATP-binding</keyword>
<dbReference type="EMBL" id="QHHQ01000002">
    <property type="protein sequence ID" value="RAI01945.1"/>
    <property type="molecule type" value="Genomic_DNA"/>
</dbReference>
<dbReference type="InterPro" id="IPR036890">
    <property type="entry name" value="HATPase_C_sf"/>
</dbReference>
<evidence type="ECO:0000256" key="10">
    <source>
        <dbReference type="SAM" id="Phobius"/>
    </source>
</evidence>
<feature type="transmembrane region" description="Helical" evidence="10">
    <location>
        <begin position="284"/>
        <end position="310"/>
    </location>
</feature>
<dbReference type="PRINTS" id="PR00344">
    <property type="entry name" value="BCTRLSENSOR"/>
</dbReference>